<dbReference type="EMBL" id="JACCFS010000001">
    <property type="protein sequence ID" value="NYJ34495.1"/>
    <property type="molecule type" value="Genomic_DNA"/>
</dbReference>
<comment type="caution">
    <text evidence="3">The sequence shown here is derived from an EMBL/GenBank/DDBJ whole genome shotgun (WGS) entry which is preliminary data.</text>
</comment>
<dbReference type="SUPFAM" id="SSF52980">
    <property type="entry name" value="Restriction endonuclease-like"/>
    <property type="match status" value="1"/>
</dbReference>
<dbReference type="Gene3D" id="3.90.1570.10">
    <property type="entry name" value="tt1808, chain A"/>
    <property type="match status" value="1"/>
</dbReference>
<dbReference type="CDD" id="cd06260">
    <property type="entry name" value="DUF820-like"/>
    <property type="match status" value="1"/>
</dbReference>
<dbReference type="PANTHER" id="PTHR34107:SF2">
    <property type="entry name" value="SLL0888 PROTEIN"/>
    <property type="match status" value="1"/>
</dbReference>
<evidence type="ECO:0000313" key="4">
    <source>
        <dbReference type="Proteomes" id="UP000572051"/>
    </source>
</evidence>
<sequence>MTTRHPEAPERRLTVADLERTPDDGRRYELVDGRLDVSPAPKPLHTRVAFRLGNHLGASCEYAFEIGEGPGITLNGDGTHHRIPDLAVFDTDLPEEGYFVVPPVLAVEIVSPESVFRDNHTKRREYAAFGIPSYWIINPIPEKVGIIELRLDNGEYQEVTQVYGEDVFETDLPFPVKLVPHWLAANGPWPKHIGGAAPEGSGADATQGSDGTADDA</sequence>
<protein>
    <submittedName>
        <fullName evidence="3">Uma2 family endonuclease</fullName>
    </submittedName>
</protein>
<gene>
    <name evidence="3" type="ORF">HNR10_002376</name>
</gene>
<name>A0A7Z0ENJ7_9ACTN</name>
<evidence type="ECO:0000313" key="3">
    <source>
        <dbReference type="EMBL" id="NYJ34495.1"/>
    </source>
</evidence>
<dbReference type="Proteomes" id="UP000572051">
    <property type="component" value="Unassembled WGS sequence"/>
</dbReference>
<dbReference type="PANTHER" id="PTHR34107">
    <property type="entry name" value="SLL0198 PROTEIN-RELATED"/>
    <property type="match status" value="1"/>
</dbReference>
<dbReference type="AlphaFoldDB" id="A0A7Z0ENJ7"/>
<feature type="domain" description="Putative restriction endonuclease" evidence="2">
    <location>
        <begin position="16"/>
        <end position="175"/>
    </location>
</feature>
<dbReference type="RefSeq" id="WP_179823136.1">
    <property type="nucleotide sequence ID" value="NZ_JACCFS010000001.1"/>
</dbReference>
<proteinExistence type="predicted"/>
<dbReference type="InterPro" id="IPR012296">
    <property type="entry name" value="Nuclease_put_TT1808"/>
</dbReference>
<evidence type="ECO:0000259" key="2">
    <source>
        <dbReference type="Pfam" id="PF05685"/>
    </source>
</evidence>
<dbReference type="InterPro" id="IPR008538">
    <property type="entry name" value="Uma2"/>
</dbReference>
<dbReference type="GO" id="GO:0004519">
    <property type="term" value="F:endonuclease activity"/>
    <property type="evidence" value="ECO:0007669"/>
    <property type="project" value="UniProtKB-KW"/>
</dbReference>
<feature type="region of interest" description="Disordered" evidence="1">
    <location>
        <begin position="193"/>
        <end position="216"/>
    </location>
</feature>
<organism evidence="3 4">
    <name type="scientific">Nocardiopsis aegyptia</name>
    <dbReference type="NCBI Taxonomy" id="220378"/>
    <lineage>
        <taxon>Bacteria</taxon>
        <taxon>Bacillati</taxon>
        <taxon>Actinomycetota</taxon>
        <taxon>Actinomycetes</taxon>
        <taxon>Streptosporangiales</taxon>
        <taxon>Nocardiopsidaceae</taxon>
        <taxon>Nocardiopsis</taxon>
    </lineage>
</organism>
<dbReference type="InterPro" id="IPR011335">
    <property type="entry name" value="Restrct_endonuc-II-like"/>
</dbReference>
<reference evidence="3 4" key="1">
    <citation type="submission" date="2020-07" db="EMBL/GenBank/DDBJ databases">
        <title>Sequencing the genomes of 1000 actinobacteria strains.</title>
        <authorList>
            <person name="Klenk H.-P."/>
        </authorList>
    </citation>
    <scope>NUCLEOTIDE SEQUENCE [LARGE SCALE GENOMIC DNA]</scope>
    <source>
        <strain evidence="3 4">DSM 44442</strain>
    </source>
</reference>
<evidence type="ECO:0000256" key="1">
    <source>
        <dbReference type="SAM" id="MobiDB-lite"/>
    </source>
</evidence>
<accession>A0A7Z0ENJ7</accession>
<dbReference type="Pfam" id="PF05685">
    <property type="entry name" value="Uma2"/>
    <property type="match status" value="1"/>
</dbReference>
<keyword evidence="3" id="KW-0540">Nuclease</keyword>
<keyword evidence="3" id="KW-0255">Endonuclease</keyword>
<keyword evidence="4" id="KW-1185">Reference proteome</keyword>
<keyword evidence="3" id="KW-0378">Hydrolase</keyword>